<keyword evidence="11" id="KW-0963">Cytoplasm</keyword>
<comment type="PTM">
    <text evidence="11">Upon Fe-S cluster removal intramolecular disulfide bonds are formed.</text>
</comment>
<evidence type="ECO:0000256" key="6">
    <source>
        <dbReference type="ARBA" id="ARBA00023014"/>
    </source>
</evidence>
<dbReference type="GO" id="GO:0047134">
    <property type="term" value="F:protein-disulfide reductase [NAD(P)H] activity"/>
    <property type="evidence" value="ECO:0007669"/>
    <property type="project" value="TreeGrafter"/>
</dbReference>
<dbReference type="AlphaFoldDB" id="A0A411YE20"/>
<evidence type="ECO:0000256" key="9">
    <source>
        <dbReference type="ARBA" id="ARBA00023157"/>
    </source>
</evidence>
<dbReference type="GO" id="GO:0046872">
    <property type="term" value="F:metal ion binding"/>
    <property type="evidence" value="ECO:0007669"/>
    <property type="project" value="UniProtKB-KW"/>
</dbReference>
<dbReference type="EMBL" id="CP036402">
    <property type="protein sequence ID" value="QBI19448.1"/>
    <property type="molecule type" value="Genomic_DNA"/>
</dbReference>
<feature type="region of interest" description="Disordered" evidence="12">
    <location>
        <begin position="77"/>
        <end position="98"/>
    </location>
</feature>
<keyword evidence="9 11" id="KW-1015">Disulfide bond</keyword>
<evidence type="ECO:0000313" key="15">
    <source>
        <dbReference type="Proteomes" id="UP000291469"/>
    </source>
</evidence>
<evidence type="ECO:0000256" key="1">
    <source>
        <dbReference type="ARBA" id="ARBA00004496"/>
    </source>
</evidence>
<evidence type="ECO:0000256" key="11">
    <source>
        <dbReference type="HAMAP-Rule" id="MF_01479"/>
    </source>
</evidence>
<comment type="PTM">
    <text evidence="11">The Fe-S cluster can be nitrosylated by nitric oxide (NO).</text>
</comment>
<dbReference type="GO" id="GO:0005737">
    <property type="term" value="C:cytoplasm"/>
    <property type="evidence" value="ECO:0007669"/>
    <property type="project" value="UniProtKB-SubCell"/>
</dbReference>
<evidence type="ECO:0000256" key="3">
    <source>
        <dbReference type="ARBA" id="ARBA00022485"/>
    </source>
</evidence>
<feature type="binding site" evidence="11">
    <location>
        <position position="25"/>
    </location>
    <ligand>
        <name>[4Fe-4S] cluster</name>
        <dbReference type="ChEBI" id="CHEBI:49883"/>
    </ligand>
</feature>
<keyword evidence="10 11" id="KW-0804">Transcription</keyword>
<dbReference type="KEGG" id="erz:ER308_07695"/>
<feature type="binding site" evidence="11">
    <location>
        <position position="65"/>
    </location>
    <ligand>
        <name>[4Fe-4S] cluster</name>
        <dbReference type="ChEBI" id="CHEBI:49883"/>
    </ligand>
</feature>
<keyword evidence="4 11" id="KW-0479">Metal-binding</keyword>
<keyword evidence="3 11" id="KW-0004">4Fe-4S</keyword>
<feature type="binding site" evidence="11">
    <location>
        <position position="56"/>
    </location>
    <ligand>
        <name>[4Fe-4S] cluster</name>
        <dbReference type="ChEBI" id="CHEBI:49883"/>
    </ligand>
</feature>
<evidence type="ECO:0000256" key="2">
    <source>
        <dbReference type="ARBA" id="ARBA00006597"/>
    </source>
</evidence>
<dbReference type="Proteomes" id="UP000291469">
    <property type="component" value="Chromosome"/>
</dbReference>
<comment type="similarity">
    <text evidence="2 11">Belongs to the WhiB family.</text>
</comment>
<evidence type="ECO:0000256" key="8">
    <source>
        <dbReference type="ARBA" id="ARBA00023125"/>
    </source>
</evidence>
<dbReference type="GO" id="GO:0045892">
    <property type="term" value="P:negative regulation of DNA-templated transcription"/>
    <property type="evidence" value="ECO:0007669"/>
    <property type="project" value="TreeGrafter"/>
</dbReference>
<dbReference type="GO" id="GO:0051539">
    <property type="term" value="F:4 iron, 4 sulfur cluster binding"/>
    <property type="evidence" value="ECO:0007669"/>
    <property type="project" value="UniProtKB-UniRule"/>
</dbReference>
<sequence>MARSRSPQPDLAQATERDWQDYAACREVDADVFFPPVDVEPTADRLAREAAAKEVCAGCPVRLECLHWALSVGEPHGVWGGHTESERRQLVLQRRTAS</sequence>
<protein>
    <recommendedName>
        <fullName evidence="11">Transcriptional regulator WhiB</fullName>
    </recommendedName>
</protein>
<proteinExistence type="inferred from homology"/>
<dbReference type="InterPro" id="IPR034768">
    <property type="entry name" value="4FE4S_WBL"/>
</dbReference>
<dbReference type="GO" id="GO:0003677">
    <property type="term" value="F:DNA binding"/>
    <property type="evidence" value="ECO:0007669"/>
    <property type="project" value="UniProtKB-UniRule"/>
</dbReference>
<evidence type="ECO:0000256" key="4">
    <source>
        <dbReference type="ARBA" id="ARBA00022723"/>
    </source>
</evidence>
<name>A0A411YE20_9ACTN</name>
<comment type="subcellular location">
    <subcellularLocation>
        <location evidence="1 11">Cytoplasm</location>
    </subcellularLocation>
</comment>
<dbReference type="GO" id="GO:0035731">
    <property type="term" value="F:dinitrosyl-iron complex binding"/>
    <property type="evidence" value="ECO:0007669"/>
    <property type="project" value="UniProtKB-UniRule"/>
</dbReference>
<comment type="cofactor">
    <cofactor evidence="11">
        <name>[4Fe-4S] cluster</name>
        <dbReference type="ChEBI" id="CHEBI:49883"/>
    </cofactor>
    <text evidence="11">Binds 1 [4Fe-4S] cluster per subunit. Following nitrosylation of the [4Fe-4S] cluster binds 1 [4Fe-8(NO)] cluster per subunit.</text>
</comment>
<keyword evidence="6 11" id="KW-0411">Iron-sulfur</keyword>
<keyword evidence="15" id="KW-1185">Reference proteome</keyword>
<reference evidence="14 15" key="1">
    <citation type="submission" date="2019-01" db="EMBL/GenBank/DDBJ databases">
        <title>Egibacter rhizosphaerae EGI 80759T.</title>
        <authorList>
            <person name="Chen D.-D."/>
            <person name="Tian Y."/>
            <person name="Jiao J.-Y."/>
            <person name="Zhang X.-T."/>
            <person name="Zhang Y.-G."/>
            <person name="Zhang Y."/>
            <person name="Xiao M."/>
            <person name="Shu W.-S."/>
            <person name="Li W.-J."/>
        </authorList>
    </citation>
    <scope>NUCLEOTIDE SEQUENCE [LARGE SCALE GENOMIC DNA]</scope>
    <source>
        <strain evidence="14 15">EGI 80759</strain>
    </source>
</reference>
<keyword evidence="7 11" id="KW-0805">Transcription regulation</keyword>
<evidence type="ECO:0000256" key="5">
    <source>
        <dbReference type="ARBA" id="ARBA00023004"/>
    </source>
</evidence>
<dbReference type="HAMAP" id="MF_01479">
    <property type="entry name" value="WhiB"/>
    <property type="match status" value="1"/>
</dbReference>
<evidence type="ECO:0000256" key="12">
    <source>
        <dbReference type="SAM" id="MobiDB-lite"/>
    </source>
</evidence>
<accession>A0A411YE20</accession>
<dbReference type="OrthoDB" id="4954884at2"/>
<dbReference type="InterPro" id="IPR003482">
    <property type="entry name" value="Whib"/>
</dbReference>
<dbReference type="GO" id="GO:0045454">
    <property type="term" value="P:cell redox homeostasis"/>
    <property type="evidence" value="ECO:0007669"/>
    <property type="project" value="TreeGrafter"/>
</dbReference>
<evidence type="ECO:0000256" key="7">
    <source>
        <dbReference type="ARBA" id="ARBA00023015"/>
    </source>
</evidence>
<feature type="binding site" evidence="11">
    <location>
        <position position="59"/>
    </location>
    <ligand>
        <name>[4Fe-4S] cluster</name>
        <dbReference type="ChEBI" id="CHEBI:49883"/>
    </ligand>
</feature>
<dbReference type="RefSeq" id="WP_131154445.1">
    <property type="nucleotide sequence ID" value="NZ_CP036402.1"/>
</dbReference>
<feature type="domain" description="4Fe-4S Wbl-type" evidence="13">
    <location>
        <begin position="24"/>
        <end position="89"/>
    </location>
</feature>
<evidence type="ECO:0000313" key="14">
    <source>
        <dbReference type="EMBL" id="QBI19448.1"/>
    </source>
</evidence>
<evidence type="ECO:0000259" key="13">
    <source>
        <dbReference type="PROSITE" id="PS51674"/>
    </source>
</evidence>
<gene>
    <name evidence="11" type="primary">whiB</name>
    <name evidence="14" type="ORF">ER308_07695</name>
</gene>
<comment type="function">
    <text evidence="11">Acts as a transcriptional regulator. Probably redox-responsive. The apo- but not holo-form probably binds DNA.</text>
</comment>
<organism evidence="14 15">
    <name type="scientific">Egibacter rhizosphaerae</name>
    <dbReference type="NCBI Taxonomy" id="1670831"/>
    <lineage>
        <taxon>Bacteria</taxon>
        <taxon>Bacillati</taxon>
        <taxon>Actinomycetota</taxon>
        <taxon>Nitriliruptoria</taxon>
        <taxon>Egibacterales</taxon>
        <taxon>Egibacteraceae</taxon>
        <taxon>Egibacter</taxon>
    </lineage>
</organism>
<keyword evidence="8 11" id="KW-0238">DNA-binding</keyword>
<keyword evidence="5 11" id="KW-0408">Iron</keyword>
<dbReference type="PROSITE" id="PS51674">
    <property type="entry name" value="4FE4S_WBL"/>
    <property type="match status" value="1"/>
</dbReference>
<dbReference type="Pfam" id="PF02467">
    <property type="entry name" value="Whib"/>
    <property type="match status" value="1"/>
</dbReference>
<dbReference type="PANTHER" id="PTHR38839">
    <property type="entry name" value="TRANSCRIPTIONAL REGULATOR WHID-RELATED"/>
    <property type="match status" value="1"/>
</dbReference>
<evidence type="ECO:0000256" key="10">
    <source>
        <dbReference type="ARBA" id="ARBA00023163"/>
    </source>
</evidence>